<dbReference type="InterPro" id="IPR011444">
    <property type="entry name" value="DUF1549"/>
</dbReference>
<evidence type="ECO:0000256" key="1">
    <source>
        <dbReference type="SAM" id="SignalP"/>
    </source>
</evidence>
<evidence type="ECO:0000313" key="5">
    <source>
        <dbReference type="EMBL" id="QDT66517.1"/>
    </source>
</evidence>
<reference evidence="5 6" key="1">
    <citation type="submission" date="2019-02" db="EMBL/GenBank/DDBJ databases">
        <title>Deep-cultivation of Planctomycetes and their phenomic and genomic characterization uncovers novel biology.</title>
        <authorList>
            <person name="Wiegand S."/>
            <person name="Jogler M."/>
            <person name="Boedeker C."/>
            <person name="Pinto D."/>
            <person name="Vollmers J."/>
            <person name="Rivas-Marin E."/>
            <person name="Kohn T."/>
            <person name="Peeters S.H."/>
            <person name="Heuer A."/>
            <person name="Rast P."/>
            <person name="Oberbeckmann S."/>
            <person name="Bunk B."/>
            <person name="Jeske O."/>
            <person name="Meyerdierks A."/>
            <person name="Storesund J.E."/>
            <person name="Kallscheuer N."/>
            <person name="Luecker S."/>
            <person name="Lage O.M."/>
            <person name="Pohl T."/>
            <person name="Merkel B.J."/>
            <person name="Hornburger P."/>
            <person name="Mueller R.-W."/>
            <person name="Bruemmer F."/>
            <person name="Labrenz M."/>
            <person name="Spormann A.M."/>
            <person name="Op den Camp H."/>
            <person name="Overmann J."/>
            <person name="Amann R."/>
            <person name="Jetten M.S.M."/>
            <person name="Mascher T."/>
            <person name="Medema M.H."/>
            <person name="Devos D.P."/>
            <person name="Kaster A.-K."/>
            <person name="Ovreas L."/>
            <person name="Rohde M."/>
            <person name="Galperin M.Y."/>
            <person name="Jogler C."/>
        </authorList>
    </citation>
    <scope>NUCLEOTIDE SEQUENCE [LARGE SCALE GENOMIC DNA]</scope>
    <source>
        <strain evidence="5 6">V22</strain>
    </source>
</reference>
<dbReference type="Proteomes" id="UP000319976">
    <property type="component" value="Chromosome"/>
</dbReference>
<dbReference type="EMBL" id="CP036316">
    <property type="protein sequence ID" value="QDT66517.1"/>
    <property type="molecule type" value="Genomic_DNA"/>
</dbReference>
<accession>A0A517TDS4</accession>
<feature type="chain" id="PRO_5022149737" evidence="1">
    <location>
        <begin position="37"/>
        <end position="941"/>
    </location>
</feature>
<feature type="domain" description="DUF1553" evidence="3">
    <location>
        <begin position="665"/>
        <end position="918"/>
    </location>
</feature>
<feature type="domain" description="Cytochrome C Planctomycete-type" evidence="4">
    <location>
        <begin position="53"/>
        <end position="112"/>
    </location>
</feature>
<evidence type="ECO:0000259" key="4">
    <source>
        <dbReference type="Pfam" id="PF07635"/>
    </source>
</evidence>
<evidence type="ECO:0000259" key="3">
    <source>
        <dbReference type="Pfam" id="PF07587"/>
    </source>
</evidence>
<keyword evidence="6" id="KW-1185">Reference proteome</keyword>
<dbReference type="AlphaFoldDB" id="A0A517TDS4"/>
<organism evidence="5 6">
    <name type="scientific">Calycomorphotria hydatis</name>
    <dbReference type="NCBI Taxonomy" id="2528027"/>
    <lineage>
        <taxon>Bacteria</taxon>
        <taxon>Pseudomonadati</taxon>
        <taxon>Planctomycetota</taxon>
        <taxon>Planctomycetia</taxon>
        <taxon>Planctomycetales</taxon>
        <taxon>Planctomycetaceae</taxon>
        <taxon>Calycomorphotria</taxon>
    </lineage>
</organism>
<feature type="domain" description="DUF1549" evidence="2">
    <location>
        <begin position="171"/>
        <end position="375"/>
    </location>
</feature>
<dbReference type="Pfam" id="PF07635">
    <property type="entry name" value="PSCyt1"/>
    <property type="match status" value="1"/>
</dbReference>
<dbReference type="InterPro" id="IPR022655">
    <property type="entry name" value="DUF1553"/>
</dbReference>
<dbReference type="PANTHER" id="PTHR35889:SF3">
    <property type="entry name" value="F-BOX DOMAIN-CONTAINING PROTEIN"/>
    <property type="match status" value="1"/>
</dbReference>
<feature type="signal peptide" evidence="1">
    <location>
        <begin position="1"/>
        <end position="36"/>
    </location>
</feature>
<dbReference type="InterPro" id="IPR011429">
    <property type="entry name" value="Cyt_c_Planctomycete-type"/>
</dbReference>
<dbReference type="KEGG" id="chya:V22_37860"/>
<dbReference type="PANTHER" id="PTHR35889">
    <property type="entry name" value="CYCLOINULO-OLIGOSACCHARIDE FRUCTANOTRANSFERASE-RELATED"/>
    <property type="match status" value="1"/>
</dbReference>
<evidence type="ECO:0000259" key="2">
    <source>
        <dbReference type="Pfam" id="PF07583"/>
    </source>
</evidence>
<sequence precursor="true">MFRQFICLYYSTLVRFNMRTVAACLLLGLVSPRVMADDVSYLDDILPILEAHCIGCHGEDEPEGRFRIDRRNTLLRGGDSGEPAVVPGKPFESMLIRVISGEDPDLQMPPDDERLSEKEVQIQSLWVKQGAQMPAELHGDDVDSAALEHWSFQPVRRKDASRYEIVAGESPIDFFIGRKLKENQLQISPEADRRTKIRRLYLVMHGLPPALNEIEKFLNDDSEQAWEELVERVLSSPRYGERWAQHWLDLIRFGETHGFETNRERPTAWKFRDYVIESLNNDKPFNQFVREQIAGDALGDPIGTGFLVAGPYDQVKGGGNLAVMQRMNELDDMINTTGTTFLGLSLGCARCHNHKFDPVTQSDYYALQAIFTGVKHGTRQMPLSPEAREQLSDMEARIVHLEEKLRPFSASMKLAAQENSGQKRPPVNPKTNVEAFEPRLAKFVRFSIQQTNGGQPCLDELEIYAGDINVALAESGATATSSGDFVHPLHKLEHINDGRYGNARSWIGATQECWVQIEFAEPHVIDRIVWGRDREGSYSDRLAVNYRIESALEPEQWDFVSGSIDRESISVELTKKSEQEYDFSNHLIEEAETGKQWLKKLNDLRKRKDQILNSQDAYAGKFDRPGVTHRLYRGEPDQKREVVEPGGVSCLSHLELDNTSGEQERRVALANWLASDENPLTARVIVNRLWQHHFGVGLVDTPSDFGANGSRPTHPELLDWLAAELISNGWSLKHIHRLILNTRSWQQDSRPRAEAIAKDASSRLLWRFPPRRLEAEAIRDSTLAVSGVLNLQMGGPGFSGFKVHPENVRHYFPKDEYGPADWRRMIYMTKVRQEKESVFGVFDCPDASQAVSKRSRSTTPLQAFNLFNSSFVVQQSELLAKRLERTFPSSGKARAGHAYELVFGRPATSAEVDDAHQFARQFGWPALCRAFFNSNEFVFIP</sequence>
<keyword evidence="1" id="KW-0732">Signal</keyword>
<name>A0A517TDS4_9PLAN</name>
<dbReference type="Pfam" id="PF07583">
    <property type="entry name" value="PSCyt2"/>
    <property type="match status" value="1"/>
</dbReference>
<dbReference type="RefSeq" id="WP_197439737.1">
    <property type="nucleotide sequence ID" value="NZ_CP036316.1"/>
</dbReference>
<evidence type="ECO:0000313" key="6">
    <source>
        <dbReference type="Proteomes" id="UP000319976"/>
    </source>
</evidence>
<gene>
    <name evidence="5" type="ORF">V22_37860</name>
</gene>
<protein>
    <submittedName>
        <fullName evidence="5">Planctomycete cytochrome C</fullName>
    </submittedName>
</protein>
<proteinExistence type="predicted"/>
<dbReference type="Pfam" id="PF07587">
    <property type="entry name" value="PSD1"/>
    <property type="match status" value="1"/>
</dbReference>